<sequence>MKTIPSLMLLSLPVLAGDLSPSISADGGAPIIHPADAWELTLESGYTWNIGSNTPIDYEIVPTQLTLRTPTHLTWWEDESGARLIVRGRYSLMMETIMVGPESYYLGISGAPSIEYWFADARTSLFFSIGGGVGLTDSTRILGGQGQDFTFNWFTQLGVRREIAKDLSLLAGAYFVHHSNGGQTKPNPGIDALGFTLGLGWQF</sequence>
<dbReference type="Gene3D" id="2.40.160.20">
    <property type="match status" value="1"/>
</dbReference>
<name>A0ABW2L5U4_9BACT</name>
<keyword evidence="3" id="KW-1185">Reference proteome</keyword>
<dbReference type="EMBL" id="JBHTBS010000005">
    <property type="protein sequence ID" value="MFC7337739.1"/>
    <property type="molecule type" value="Genomic_DNA"/>
</dbReference>
<dbReference type="InterPro" id="IPR018550">
    <property type="entry name" value="Lipid-A_deacylase-rel"/>
</dbReference>
<evidence type="ECO:0000313" key="3">
    <source>
        <dbReference type="Proteomes" id="UP001596472"/>
    </source>
</evidence>
<dbReference type="SUPFAM" id="SSF56925">
    <property type="entry name" value="OMPA-like"/>
    <property type="match status" value="1"/>
</dbReference>
<dbReference type="Pfam" id="PF09411">
    <property type="entry name" value="PagL"/>
    <property type="match status" value="1"/>
</dbReference>
<evidence type="ECO:0000313" key="2">
    <source>
        <dbReference type="EMBL" id="MFC7337739.1"/>
    </source>
</evidence>
<organism evidence="2 3">
    <name type="scientific">Haloferula chungangensis</name>
    <dbReference type="NCBI Taxonomy" id="1048331"/>
    <lineage>
        <taxon>Bacteria</taxon>
        <taxon>Pseudomonadati</taxon>
        <taxon>Verrucomicrobiota</taxon>
        <taxon>Verrucomicrobiia</taxon>
        <taxon>Verrucomicrobiales</taxon>
        <taxon>Verrucomicrobiaceae</taxon>
        <taxon>Haloferula</taxon>
    </lineage>
</organism>
<dbReference type="RefSeq" id="WP_379712320.1">
    <property type="nucleotide sequence ID" value="NZ_JBHTBS010000005.1"/>
</dbReference>
<feature type="chain" id="PRO_5047383034" evidence="1">
    <location>
        <begin position="17"/>
        <end position="203"/>
    </location>
</feature>
<proteinExistence type="predicted"/>
<keyword evidence="1" id="KW-0732">Signal</keyword>
<feature type="signal peptide" evidence="1">
    <location>
        <begin position="1"/>
        <end position="16"/>
    </location>
</feature>
<dbReference type="InterPro" id="IPR011250">
    <property type="entry name" value="OMP/PagP_B-barrel"/>
</dbReference>
<keyword evidence="2" id="KW-0378">Hydrolase</keyword>
<protein>
    <submittedName>
        <fullName evidence="2">Acyloxyacyl hydrolase</fullName>
    </submittedName>
</protein>
<evidence type="ECO:0000256" key="1">
    <source>
        <dbReference type="SAM" id="SignalP"/>
    </source>
</evidence>
<gene>
    <name evidence="2" type="ORF">ACFQY0_11165</name>
</gene>
<comment type="caution">
    <text evidence="2">The sequence shown here is derived from an EMBL/GenBank/DDBJ whole genome shotgun (WGS) entry which is preliminary data.</text>
</comment>
<reference evidence="3" key="1">
    <citation type="journal article" date="2019" name="Int. J. Syst. Evol. Microbiol.">
        <title>The Global Catalogue of Microorganisms (GCM) 10K type strain sequencing project: providing services to taxonomists for standard genome sequencing and annotation.</title>
        <authorList>
            <consortium name="The Broad Institute Genomics Platform"/>
            <consortium name="The Broad Institute Genome Sequencing Center for Infectious Disease"/>
            <person name="Wu L."/>
            <person name="Ma J."/>
        </authorList>
    </citation>
    <scope>NUCLEOTIDE SEQUENCE [LARGE SCALE GENOMIC DNA]</scope>
    <source>
        <strain evidence="3">CGMCC 4.1467</strain>
    </source>
</reference>
<dbReference type="GO" id="GO:0016787">
    <property type="term" value="F:hydrolase activity"/>
    <property type="evidence" value="ECO:0007669"/>
    <property type="project" value="UniProtKB-KW"/>
</dbReference>
<accession>A0ABW2L5U4</accession>
<dbReference type="Proteomes" id="UP001596472">
    <property type="component" value="Unassembled WGS sequence"/>
</dbReference>